<evidence type="ECO:0000256" key="1">
    <source>
        <dbReference type="ARBA" id="ARBA00004496"/>
    </source>
</evidence>
<feature type="domain" description="HTH merR-type" evidence="7">
    <location>
        <begin position="1"/>
        <end position="69"/>
    </location>
</feature>
<evidence type="ECO:0000256" key="6">
    <source>
        <dbReference type="SAM" id="Coils"/>
    </source>
</evidence>
<dbReference type="PRINTS" id="PR00040">
    <property type="entry name" value="HTHMERR"/>
</dbReference>
<keyword evidence="6" id="KW-0175">Coiled coil</keyword>
<keyword evidence="9" id="KW-1185">Reference proteome</keyword>
<dbReference type="InterPro" id="IPR047057">
    <property type="entry name" value="MerR_fam"/>
</dbReference>
<comment type="caution">
    <text evidence="8">The sequence shown here is derived from an EMBL/GenBank/DDBJ whole genome shotgun (WGS) entry which is preliminary data.</text>
</comment>
<feature type="coiled-coil region" evidence="6">
    <location>
        <begin position="81"/>
        <end position="111"/>
    </location>
</feature>
<dbReference type="NCBIfam" id="TIGR02044">
    <property type="entry name" value="CueR"/>
    <property type="match status" value="1"/>
</dbReference>
<keyword evidence="5" id="KW-0804">Transcription</keyword>
<dbReference type="CDD" id="cd01108">
    <property type="entry name" value="HTH_CueR"/>
    <property type="match status" value="1"/>
</dbReference>
<dbReference type="Proteomes" id="UP000460561">
    <property type="component" value="Unassembled WGS sequence"/>
</dbReference>
<proteinExistence type="predicted"/>
<gene>
    <name evidence="8" type="primary">cueR</name>
    <name evidence="8" type="ORF">GRI39_02450</name>
</gene>
<evidence type="ECO:0000313" key="8">
    <source>
        <dbReference type="EMBL" id="MXP24906.1"/>
    </source>
</evidence>
<dbReference type="GO" id="GO:0003700">
    <property type="term" value="F:DNA-binding transcription factor activity"/>
    <property type="evidence" value="ECO:0007669"/>
    <property type="project" value="InterPro"/>
</dbReference>
<dbReference type="OrthoDB" id="9802944at2"/>
<evidence type="ECO:0000313" key="9">
    <source>
        <dbReference type="Proteomes" id="UP000460561"/>
    </source>
</evidence>
<dbReference type="SMART" id="SM00422">
    <property type="entry name" value="HTH_MERR"/>
    <property type="match status" value="1"/>
</dbReference>
<name>A0A845A8L4_9SPHN</name>
<dbReference type="InterPro" id="IPR009061">
    <property type="entry name" value="DNA-bd_dom_put_sf"/>
</dbReference>
<dbReference type="InterPro" id="IPR011789">
    <property type="entry name" value="CueR"/>
</dbReference>
<comment type="subcellular location">
    <subcellularLocation>
        <location evidence="1">Cytoplasm</location>
    </subcellularLocation>
</comment>
<dbReference type="GO" id="GO:0045893">
    <property type="term" value="P:positive regulation of DNA-templated transcription"/>
    <property type="evidence" value="ECO:0007669"/>
    <property type="project" value="InterPro"/>
</dbReference>
<dbReference type="Gene3D" id="1.10.1660.10">
    <property type="match status" value="1"/>
</dbReference>
<dbReference type="InterPro" id="IPR000551">
    <property type="entry name" value="MerR-type_HTH_dom"/>
</dbReference>
<evidence type="ECO:0000256" key="4">
    <source>
        <dbReference type="ARBA" id="ARBA00023125"/>
    </source>
</evidence>
<evidence type="ECO:0000256" key="3">
    <source>
        <dbReference type="ARBA" id="ARBA00023015"/>
    </source>
</evidence>
<accession>A0A845A8L4</accession>
<evidence type="ECO:0000256" key="5">
    <source>
        <dbReference type="ARBA" id="ARBA00023163"/>
    </source>
</evidence>
<keyword evidence="4" id="KW-0238">DNA-binding</keyword>
<dbReference type="Pfam" id="PF09278">
    <property type="entry name" value="MerR-DNA-bind"/>
    <property type="match status" value="1"/>
</dbReference>
<dbReference type="GO" id="GO:0005737">
    <property type="term" value="C:cytoplasm"/>
    <property type="evidence" value="ECO:0007669"/>
    <property type="project" value="UniProtKB-SubCell"/>
</dbReference>
<evidence type="ECO:0000256" key="2">
    <source>
        <dbReference type="ARBA" id="ARBA00022490"/>
    </source>
</evidence>
<sequence length="142" mass="15808">MNIGEASRASGVSQRMIRHYEQIKLIPEPVRRDSGYRDYAPSDIHRLLFIANARDLGFSVPEIKELLDLWANRERASSEVKSLAQRHIADLNAKISQLETMRNTLRELASNCQGDDRPDCPILQGLAQGLAGDPSCPAHSGE</sequence>
<dbReference type="GO" id="GO:0005507">
    <property type="term" value="F:copper ion binding"/>
    <property type="evidence" value="ECO:0007669"/>
    <property type="project" value="InterPro"/>
</dbReference>
<dbReference type="InterPro" id="IPR015358">
    <property type="entry name" value="Tscrpt_reg_MerR_DNA-bd"/>
</dbReference>
<keyword evidence="3" id="KW-0805">Transcription regulation</keyword>
<dbReference type="EMBL" id="WTYQ01000001">
    <property type="protein sequence ID" value="MXP24906.1"/>
    <property type="molecule type" value="Genomic_DNA"/>
</dbReference>
<organism evidence="8 9">
    <name type="scientific">Altericroceibacterium indicum</name>
    <dbReference type="NCBI Taxonomy" id="374177"/>
    <lineage>
        <taxon>Bacteria</taxon>
        <taxon>Pseudomonadati</taxon>
        <taxon>Pseudomonadota</taxon>
        <taxon>Alphaproteobacteria</taxon>
        <taxon>Sphingomonadales</taxon>
        <taxon>Erythrobacteraceae</taxon>
        <taxon>Altericroceibacterium</taxon>
    </lineage>
</organism>
<dbReference type="SUPFAM" id="SSF46955">
    <property type="entry name" value="Putative DNA-binding domain"/>
    <property type="match status" value="1"/>
</dbReference>
<evidence type="ECO:0000259" key="7">
    <source>
        <dbReference type="PROSITE" id="PS50937"/>
    </source>
</evidence>
<protein>
    <submittedName>
        <fullName evidence="8">Cu(I)-responsive transcriptional regulator</fullName>
    </submittedName>
</protein>
<dbReference type="GO" id="GO:0003677">
    <property type="term" value="F:DNA binding"/>
    <property type="evidence" value="ECO:0007669"/>
    <property type="project" value="UniProtKB-KW"/>
</dbReference>
<dbReference type="AlphaFoldDB" id="A0A845A8L4"/>
<reference evidence="8 9" key="1">
    <citation type="submission" date="2019-12" db="EMBL/GenBank/DDBJ databases">
        <title>Genomic-based taxomic classification of the family Erythrobacteraceae.</title>
        <authorList>
            <person name="Xu L."/>
        </authorList>
    </citation>
    <scope>NUCLEOTIDE SEQUENCE [LARGE SCALE GENOMIC DNA]</scope>
    <source>
        <strain evidence="8 9">DSM 18604</strain>
    </source>
</reference>
<dbReference type="PANTHER" id="PTHR30204:SF94">
    <property type="entry name" value="HEAVY METAL-DEPENDENT TRANSCRIPTIONAL REGULATOR HI_0293-RELATED"/>
    <property type="match status" value="1"/>
</dbReference>
<dbReference type="Pfam" id="PF00376">
    <property type="entry name" value="MerR"/>
    <property type="match status" value="1"/>
</dbReference>
<dbReference type="PROSITE" id="PS50937">
    <property type="entry name" value="HTH_MERR_2"/>
    <property type="match status" value="1"/>
</dbReference>
<dbReference type="RefSeq" id="WP_160738093.1">
    <property type="nucleotide sequence ID" value="NZ_WTYQ01000001.1"/>
</dbReference>
<keyword evidence="2" id="KW-0963">Cytoplasm</keyword>
<dbReference type="PANTHER" id="PTHR30204">
    <property type="entry name" value="REDOX-CYCLING DRUG-SENSING TRANSCRIPTIONAL ACTIVATOR SOXR"/>
    <property type="match status" value="1"/>
</dbReference>